<name>A0ABT8L637_9BACT</name>
<dbReference type="PANTHER" id="PTHR30238">
    <property type="entry name" value="MEMBRANE BOUND PREDICTED REDOX MODULATOR"/>
    <property type="match status" value="1"/>
</dbReference>
<evidence type="ECO:0000256" key="2">
    <source>
        <dbReference type="ARBA" id="ARBA00007511"/>
    </source>
</evidence>
<reference evidence="7" key="1">
    <citation type="submission" date="2023-06" db="EMBL/GenBank/DDBJ databases">
        <title>Genomic of Agaribacillus aureum.</title>
        <authorList>
            <person name="Wang G."/>
        </authorList>
    </citation>
    <scope>NUCLEOTIDE SEQUENCE</scope>
    <source>
        <strain evidence="7">BMA12</strain>
    </source>
</reference>
<dbReference type="RefSeq" id="WP_346757834.1">
    <property type="nucleotide sequence ID" value="NZ_JAUJEB010000001.1"/>
</dbReference>
<evidence type="ECO:0000313" key="8">
    <source>
        <dbReference type="Proteomes" id="UP001172083"/>
    </source>
</evidence>
<feature type="transmembrane region" description="Helical" evidence="6">
    <location>
        <begin position="127"/>
        <end position="149"/>
    </location>
</feature>
<dbReference type="InterPro" id="IPR005496">
    <property type="entry name" value="Integral_membrane_TerC"/>
</dbReference>
<comment type="caution">
    <text evidence="7">The sequence shown here is derived from an EMBL/GenBank/DDBJ whole genome shotgun (WGS) entry which is preliminary data.</text>
</comment>
<feature type="transmembrane region" description="Helical" evidence="6">
    <location>
        <begin position="155"/>
        <end position="174"/>
    </location>
</feature>
<evidence type="ECO:0000256" key="5">
    <source>
        <dbReference type="ARBA" id="ARBA00023136"/>
    </source>
</evidence>
<keyword evidence="5 6" id="KW-0472">Membrane</keyword>
<feature type="transmembrane region" description="Helical" evidence="6">
    <location>
        <begin position="186"/>
        <end position="206"/>
    </location>
</feature>
<feature type="transmembrane region" description="Helical" evidence="6">
    <location>
        <begin position="212"/>
        <end position="228"/>
    </location>
</feature>
<sequence>MEELLTISALVSFLSLTMMEVVLGIDNIIFISILTGRLPEGQQERARTIGLVLALLMRIALLLAISWLIGLNEALFTVADFDVTGRDIILLLGGLFLIYKSTVEIHGKLEGHEEDGKNIKMLTMRTAIVQIVLLDIVFSFDSILTAIGLVKEIEIMIAAVIVSMAIMLLAAKKISDFINAHPTVKMLALSFLLMIGVLLIVDAFHYHVPKGYVYFAIFFSLGVEFLNIKARKSGTEKPVHLKQKYSDSKAKVQ</sequence>
<dbReference type="Proteomes" id="UP001172083">
    <property type="component" value="Unassembled WGS sequence"/>
</dbReference>
<feature type="transmembrane region" description="Helical" evidence="6">
    <location>
        <begin position="48"/>
        <end position="68"/>
    </location>
</feature>
<evidence type="ECO:0000256" key="1">
    <source>
        <dbReference type="ARBA" id="ARBA00004141"/>
    </source>
</evidence>
<evidence type="ECO:0000256" key="3">
    <source>
        <dbReference type="ARBA" id="ARBA00022692"/>
    </source>
</evidence>
<organism evidence="7 8">
    <name type="scientific">Agaribacillus aureus</name>
    <dbReference type="NCBI Taxonomy" id="3051825"/>
    <lineage>
        <taxon>Bacteria</taxon>
        <taxon>Pseudomonadati</taxon>
        <taxon>Bacteroidota</taxon>
        <taxon>Cytophagia</taxon>
        <taxon>Cytophagales</taxon>
        <taxon>Splendidivirgaceae</taxon>
        <taxon>Agaribacillus</taxon>
    </lineage>
</organism>
<keyword evidence="8" id="KW-1185">Reference proteome</keyword>
<accession>A0ABT8L637</accession>
<evidence type="ECO:0000256" key="4">
    <source>
        <dbReference type="ARBA" id="ARBA00022989"/>
    </source>
</evidence>
<evidence type="ECO:0000256" key="6">
    <source>
        <dbReference type="SAM" id="Phobius"/>
    </source>
</evidence>
<comment type="similarity">
    <text evidence="2">Belongs to the TerC family.</text>
</comment>
<evidence type="ECO:0000313" key="7">
    <source>
        <dbReference type="EMBL" id="MDN5212516.1"/>
    </source>
</evidence>
<gene>
    <name evidence="7" type="ORF">QQ020_10690</name>
</gene>
<dbReference type="PANTHER" id="PTHR30238:SF4">
    <property type="entry name" value="SLL1022 PROTEIN"/>
    <property type="match status" value="1"/>
</dbReference>
<feature type="transmembrane region" description="Helical" evidence="6">
    <location>
        <begin position="12"/>
        <end position="36"/>
    </location>
</feature>
<protein>
    <submittedName>
        <fullName evidence="7">TerC family protein</fullName>
    </submittedName>
</protein>
<dbReference type="EMBL" id="JAUJEB010000001">
    <property type="protein sequence ID" value="MDN5212516.1"/>
    <property type="molecule type" value="Genomic_DNA"/>
</dbReference>
<keyword evidence="4 6" id="KW-1133">Transmembrane helix</keyword>
<dbReference type="Pfam" id="PF03741">
    <property type="entry name" value="TerC"/>
    <property type="match status" value="1"/>
</dbReference>
<proteinExistence type="inferred from homology"/>
<keyword evidence="3 6" id="KW-0812">Transmembrane</keyword>
<comment type="subcellular location">
    <subcellularLocation>
        <location evidence="1">Membrane</location>
        <topology evidence="1">Multi-pass membrane protein</topology>
    </subcellularLocation>
</comment>